<dbReference type="KEGG" id="salf:SMD44_00646"/>
<feature type="transmembrane region" description="Helical" evidence="9">
    <location>
        <begin position="369"/>
        <end position="388"/>
    </location>
</feature>
<dbReference type="PROSITE" id="PS00216">
    <property type="entry name" value="SUGAR_TRANSPORT_1"/>
    <property type="match status" value="1"/>
</dbReference>
<dbReference type="Pfam" id="PF07690">
    <property type="entry name" value="MFS_1"/>
    <property type="match status" value="1"/>
</dbReference>
<dbReference type="PROSITE" id="PS50850">
    <property type="entry name" value="MFS"/>
    <property type="match status" value="1"/>
</dbReference>
<dbReference type="InterPro" id="IPR036259">
    <property type="entry name" value="MFS_trans_sf"/>
</dbReference>
<dbReference type="InterPro" id="IPR004638">
    <property type="entry name" value="EmrB-like"/>
</dbReference>
<dbReference type="NCBIfam" id="TIGR00711">
    <property type="entry name" value="efflux_EmrB"/>
    <property type="match status" value="1"/>
</dbReference>
<dbReference type="InterPro" id="IPR020846">
    <property type="entry name" value="MFS_dom"/>
</dbReference>
<dbReference type="CDD" id="cd17321">
    <property type="entry name" value="MFS_MMR_MDR_like"/>
    <property type="match status" value="1"/>
</dbReference>
<evidence type="ECO:0000256" key="9">
    <source>
        <dbReference type="SAM" id="Phobius"/>
    </source>
</evidence>
<dbReference type="InterPro" id="IPR011701">
    <property type="entry name" value="MFS"/>
</dbReference>
<evidence type="ECO:0000313" key="12">
    <source>
        <dbReference type="Proteomes" id="UP000195880"/>
    </source>
</evidence>
<evidence type="ECO:0000256" key="3">
    <source>
        <dbReference type="ARBA" id="ARBA00022475"/>
    </source>
</evidence>
<dbReference type="GO" id="GO:0022857">
    <property type="term" value="F:transmembrane transporter activity"/>
    <property type="evidence" value="ECO:0007669"/>
    <property type="project" value="InterPro"/>
</dbReference>
<feature type="transmembrane region" description="Helical" evidence="9">
    <location>
        <begin position="340"/>
        <end position="362"/>
    </location>
</feature>
<dbReference type="InterPro" id="IPR005829">
    <property type="entry name" value="Sugar_transporter_CS"/>
</dbReference>
<dbReference type="PANTHER" id="PTHR42718:SF46">
    <property type="entry name" value="BLR6921 PROTEIN"/>
    <property type="match status" value="1"/>
</dbReference>
<evidence type="ECO:0000256" key="2">
    <source>
        <dbReference type="ARBA" id="ARBA00022448"/>
    </source>
</evidence>
<feature type="transmembrane region" description="Helical" evidence="9">
    <location>
        <begin position="114"/>
        <end position="141"/>
    </location>
</feature>
<keyword evidence="5 9" id="KW-1133">Transmembrane helix</keyword>
<name>A0A1Z1W491_9ACTN</name>
<evidence type="ECO:0000256" key="5">
    <source>
        <dbReference type="ARBA" id="ARBA00022989"/>
    </source>
</evidence>
<dbReference type="EMBL" id="CP021748">
    <property type="protein sequence ID" value="ARX81248.1"/>
    <property type="molecule type" value="Genomic_DNA"/>
</dbReference>
<feature type="transmembrane region" description="Helical" evidence="9">
    <location>
        <begin position="206"/>
        <end position="224"/>
    </location>
</feature>
<feature type="transmembrane region" description="Helical" evidence="9">
    <location>
        <begin position="147"/>
        <end position="165"/>
    </location>
</feature>
<feature type="domain" description="Major facilitator superfamily (MFS) profile" evidence="10">
    <location>
        <begin position="49"/>
        <end position="507"/>
    </location>
</feature>
<dbReference type="eggNOG" id="COG0477">
    <property type="taxonomic scope" value="Bacteria"/>
</dbReference>
<feature type="compositionally biased region" description="Low complexity" evidence="8">
    <location>
        <begin position="1"/>
        <end position="27"/>
    </location>
</feature>
<dbReference type="RefSeq" id="WP_237306870.1">
    <property type="nucleotide sequence ID" value="NZ_CP021748.1"/>
</dbReference>
<evidence type="ECO:0000256" key="8">
    <source>
        <dbReference type="SAM" id="MobiDB-lite"/>
    </source>
</evidence>
<dbReference type="PRINTS" id="PR01036">
    <property type="entry name" value="TCRTETB"/>
</dbReference>
<dbReference type="Gene3D" id="1.20.1250.20">
    <property type="entry name" value="MFS general substrate transporter like domains"/>
    <property type="match status" value="1"/>
</dbReference>
<organism evidence="11 12">
    <name type="scientific">Streptomyces alboflavus</name>
    <dbReference type="NCBI Taxonomy" id="67267"/>
    <lineage>
        <taxon>Bacteria</taxon>
        <taxon>Bacillati</taxon>
        <taxon>Actinomycetota</taxon>
        <taxon>Actinomycetes</taxon>
        <taxon>Kitasatosporales</taxon>
        <taxon>Streptomycetaceae</taxon>
        <taxon>Streptomyces</taxon>
    </lineage>
</organism>
<feature type="transmembrane region" description="Helical" evidence="9">
    <location>
        <begin position="177"/>
        <end position="200"/>
    </location>
</feature>
<keyword evidence="7" id="KW-0046">Antibiotic resistance</keyword>
<dbReference type="PANTHER" id="PTHR42718">
    <property type="entry name" value="MAJOR FACILITATOR SUPERFAMILY MULTIDRUG TRANSPORTER MFSC"/>
    <property type="match status" value="1"/>
</dbReference>
<dbReference type="Gene3D" id="1.20.1720.10">
    <property type="entry name" value="Multidrug resistance protein D"/>
    <property type="match status" value="1"/>
</dbReference>
<keyword evidence="2" id="KW-0813">Transport</keyword>
<dbReference type="GO" id="GO:0046677">
    <property type="term" value="P:response to antibiotic"/>
    <property type="evidence" value="ECO:0007669"/>
    <property type="project" value="UniProtKB-KW"/>
</dbReference>
<dbReference type="SUPFAM" id="SSF103473">
    <property type="entry name" value="MFS general substrate transporter"/>
    <property type="match status" value="1"/>
</dbReference>
<feature type="transmembrane region" description="Helical" evidence="9">
    <location>
        <begin position="47"/>
        <end position="67"/>
    </location>
</feature>
<feature type="transmembrane region" description="Helical" evidence="9">
    <location>
        <begin position="394"/>
        <end position="414"/>
    </location>
</feature>
<comment type="subcellular location">
    <subcellularLocation>
        <location evidence="1">Cell membrane</location>
        <topology evidence="1">Multi-pass membrane protein</topology>
    </subcellularLocation>
</comment>
<protein>
    <submittedName>
        <fullName evidence="11">Putative Puromycin resistance protein pur8</fullName>
    </submittedName>
</protein>
<feature type="transmembrane region" description="Helical" evidence="9">
    <location>
        <begin position="87"/>
        <end position="107"/>
    </location>
</feature>
<reference evidence="11 12" key="1">
    <citation type="submission" date="2017-05" db="EMBL/GenBank/DDBJ databases">
        <title>Streptomyces alboflavus Genome sequencing and assembly.</title>
        <authorList>
            <person name="Wang Y."/>
            <person name="Du B."/>
            <person name="Ding Y."/>
            <person name="Liu H."/>
            <person name="Hou Q."/>
            <person name="Liu K."/>
            <person name="Wang C."/>
            <person name="Yao L."/>
        </authorList>
    </citation>
    <scope>NUCLEOTIDE SEQUENCE [LARGE SCALE GENOMIC DNA]</scope>
    <source>
        <strain evidence="11 12">MDJK44</strain>
    </source>
</reference>
<sequence>MDRSPGSGPEGIPEGIPQPLSQPAPAADTPPPPPAAHHTGGKHEHRWLILAVIATAQLMVVLDATIVNIALPSAQQDLGFTDGNRQWVVTAYALAFGSLLLLGGRIADLVGRKAVFLAGLAGFALASALGGAATSFGMLVIARALQGLFGALLAPAALSLLSTTFTDPRERAKAFGIYGAVAGSGAAVGLLLGGVLTEYLDWRWCLYVNLAFALAAMIGGWRLLHPGAPADRPKLDVPGTLLVSAGLFCIVYGFANAETHDWGDPLTWGFLIIGVVLVTAFAWWQTRAAHPLLPLRVVLDRDRGASFLAMFISGAGMFGVFLFLTYYMQQILGYTPVKTGLAFIPMVVVMVVISVLTTNVLVPRFGPKPVVPLGMLLSAGGMVWLTTLDTSSGYALHVLPPLLVFGLGLGLIFAPAMSMATSGVAAHDAGVASAMVNTTQQVGGSIGTALLNTLATSAAANYLVGKRPTPEVQAQAQVQSYETAYWWSALFFAVGFLVTFVLYRKGRPADSHLGEGAVHM</sequence>
<evidence type="ECO:0000256" key="4">
    <source>
        <dbReference type="ARBA" id="ARBA00022692"/>
    </source>
</evidence>
<feature type="transmembrane region" description="Helical" evidence="9">
    <location>
        <begin position="484"/>
        <end position="503"/>
    </location>
</feature>
<evidence type="ECO:0000256" key="1">
    <source>
        <dbReference type="ARBA" id="ARBA00004651"/>
    </source>
</evidence>
<keyword evidence="12" id="KW-1185">Reference proteome</keyword>
<keyword evidence="3" id="KW-1003">Cell membrane</keyword>
<evidence type="ECO:0000256" key="7">
    <source>
        <dbReference type="ARBA" id="ARBA00023251"/>
    </source>
</evidence>
<dbReference type="AlphaFoldDB" id="A0A1Z1W491"/>
<dbReference type="Proteomes" id="UP000195880">
    <property type="component" value="Chromosome"/>
</dbReference>
<feature type="transmembrane region" description="Helical" evidence="9">
    <location>
        <begin position="442"/>
        <end position="464"/>
    </location>
</feature>
<evidence type="ECO:0000313" key="11">
    <source>
        <dbReference type="EMBL" id="ARX81248.1"/>
    </source>
</evidence>
<keyword evidence="4 9" id="KW-0812">Transmembrane</keyword>
<accession>A0A1Z1W491</accession>
<feature type="transmembrane region" description="Helical" evidence="9">
    <location>
        <begin position="236"/>
        <end position="254"/>
    </location>
</feature>
<feature type="transmembrane region" description="Helical" evidence="9">
    <location>
        <begin position="266"/>
        <end position="284"/>
    </location>
</feature>
<keyword evidence="6 9" id="KW-0472">Membrane</keyword>
<feature type="transmembrane region" description="Helical" evidence="9">
    <location>
        <begin position="305"/>
        <end position="328"/>
    </location>
</feature>
<dbReference type="GO" id="GO:0005886">
    <property type="term" value="C:plasma membrane"/>
    <property type="evidence" value="ECO:0007669"/>
    <property type="project" value="UniProtKB-SubCell"/>
</dbReference>
<dbReference type="STRING" id="67267.GCA_000716675_02755"/>
<evidence type="ECO:0000256" key="6">
    <source>
        <dbReference type="ARBA" id="ARBA00023136"/>
    </source>
</evidence>
<proteinExistence type="predicted"/>
<gene>
    <name evidence="11" type="ORF">SMD44_00646</name>
</gene>
<feature type="region of interest" description="Disordered" evidence="8">
    <location>
        <begin position="1"/>
        <end position="40"/>
    </location>
</feature>
<evidence type="ECO:0000259" key="10">
    <source>
        <dbReference type="PROSITE" id="PS50850"/>
    </source>
</evidence>